<name>A0AAE1ASA3_9GAST</name>
<comment type="caution">
    <text evidence="1">The sequence shown here is derived from an EMBL/GenBank/DDBJ whole genome shotgun (WGS) entry which is preliminary data.</text>
</comment>
<evidence type="ECO:0000313" key="2">
    <source>
        <dbReference type="Proteomes" id="UP001283361"/>
    </source>
</evidence>
<gene>
    <name evidence="1" type="ORF">RRG08_026736</name>
</gene>
<dbReference type="EMBL" id="JAWDGP010001428">
    <property type="protein sequence ID" value="KAK3791832.1"/>
    <property type="molecule type" value="Genomic_DNA"/>
</dbReference>
<proteinExistence type="predicted"/>
<dbReference type="AlphaFoldDB" id="A0AAE1ASA3"/>
<protein>
    <submittedName>
        <fullName evidence="1">Uncharacterized protein</fullName>
    </submittedName>
</protein>
<organism evidence="1 2">
    <name type="scientific">Elysia crispata</name>
    <name type="common">lettuce slug</name>
    <dbReference type="NCBI Taxonomy" id="231223"/>
    <lineage>
        <taxon>Eukaryota</taxon>
        <taxon>Metazoa</taxon>
        <taxon>Spiralia</taxon>
        <taxon>Lophotrochozoa</taxon>
        <taxon>Mollusca</taxon>
        <taxon>Gastropoda</taxon>
        <taxon>Heterobranchia</taxon>
        <taxon>Euthyneura</taxon>
        <taxon>Panpulmonata</taxon>
        <taxon>Sacoglossa</taxon>
        <taxon>Placobranchoidea</taxon>
        <taxon>Plakobranchidae</taxon>
        <taxon>Elysia</taxon>
    </lineage>
</organism>
<dbReference type="Proteomes" id="UP001283361">
    <property type="component" value="Unassembled WGS sequence"/>
</dbReference>
<accession>A0AAE1ASA3</accession>
<evidence type="ECO:0000313" key="1">
    <source>
        <dbReference type="EMBL" id="KAK3791832.1"/>
    </source>
</evidence>
<keyword evidence="2" id="KW-1185">Reference proteome</keyword>
<reference evidence="1" key="1">
    <citation type="journal article" date="2023" name="G3 (Bethesda)">
        <title>A reference genome for the long-term kleptoplast-retaining sea slug Elysia crispata morphotype clarki.</title>
        <authorList>
            <person name="Eastman K.E."/>
            <person name="Pendleton A.L."/>
            <person name="Shaikh M.A."/>
            <person name="Suttiyut T."/>
            <person name="Ogas R."/>
            <person name="Tomko P."/>
            <person name="Gavelis G."/>
            <person name="Widhalm J.R."/>
            <person name="Wisecaver J.H."/>
        </authorList>
    </citation>
    <scope>NUCLEOTIDE SEQUENCE</scope>
    <source>
        <strain evidence="1">ECLA1</strain>
    </source>
</reference>
<sequence>MLAALIECKPVARRRPRQNENVAELHVYSYSYEVNVVRDAAAVPIQFCTKALVSVFGITESRVKRIRSSVGKEDRSGKYFSSQRFIIKRIFTCKVNIAFGYHRKDTCSSCDRVNVDIQAASPEQLGNLVQQKELHLRKAQVFYDCKRVAKQMA</sequence>